<gene>
    <name evidence="2" type="ORF">UFOPK3770_00628</name>
</gene>
<name>A0A6J5Z2Y1_9ZZZZ</name>
<sequence>MSKFQDAVGTRFRRIITSSPDGTPAWVEYVRQGDDAGLYKPTDAPWLVHASLTTLIGGIRALLMQALHPGSLAGVSQHSRYEDDPLGRLAGTTQWLTIMTFASKQAIARESARVNDMHARVRGSYTDNSGQQRNYQATDTDLLLWVHIAFTDSFLATYELYSGSHIDRDEYIRLWSQAVVPLGLDNAPQSSQDLAQNIDRYDSSGQLQVNDVTLRVVEFIKHPPLSRTARFAYWFLFQAAVASIPKTFRRRLGLRALPLWLVSPVTMGFLKLMHALIGNRSPLEEAALERLARIAAR</sequence>
<reference evidence="2" key="1">
    <citation type="submission" date="2020-05" db="EMBL/GenBank/DDBJ databases">
        <authorList>
            <person name="Chiriac C."/>
            <person name="Salcher M."/>
            <person name="Ghai R."/>
            <person name="Kavagutti S V."/>
        </authorList>
    </citation>
    <scope>NUCLEOTIDE SEQUENCE</scope>
</reference>
<dbReference type="GO" id="GO:0016491">
    <property type="term" value="F:oxidoreductase activity"/>
    <property type="evidence" value="ECO:0007669"/>
    <property type="project" value="InterPro"/>
</dbReference>
<protein>
    <submittedName>
        <fullName evidence="2">Unannotated protein</fullName>
    </submittedName>
</protein>
<feature type="domain" description="ER-bound oxygenase mpaB/mpaB'/Rubber oxygenase catalytic" evidence="1">
    <location>
        <begin position="46"/>
        <end position="260"/>
    </location>
</feature>
<dbReference type="InterPro" id="IPR018713">
    <property type="entry name" value="MPAB/Lcp_cat_dom"/>
</dbReference>
<evidence type="ECO:0000313" key="2">
    <source>
        <dbReference type="EMBL" id="CAB4336774.1"/>
    </source>
</evidence>
<dbReference type="EMBL" id="CAESAJ010000053">
    <property type="protein sequence ID" value="CAB4336774.1"/>
    <property type="molecule type" value="Genomic_DNA"/>
</dbReference>
<accession>A0A6J5Z2Y1</accession>
<dbReference type="PANTHER" id="PTHR36151:SF3">
    <property type="entry name" value="ER-BOUND OXYGENASE MPAB_MPAB'_RUBBER OXYGENASE CATALYTIC DOMAIN-CONTAINING PROTEIN"/>
    <property type="match status" value="1"/>
</dbReference>
<dbReference type="PANTHER" id="PTHR36151">
    <property type="entry name" value="BLR2777 PROTEIN"/>
    <property type="match status" value="1"/>
</dbReference>
<proteinExistence type="predicted"/>
<evidence type="ECO:0000259" key="1">
    <source>
        <dbReference type="Pfam" id="PF09995"/>
    </source>
</evidence>
<dbReference type="Pfam" id="PF09995">
    <property type="entry name" value="MPAB_Lcp_cat"/>
    <property type="match status" value="1"/>
</dbReference>
<organism evidence="2">
    <name type="scientific">freshwater metagenome</name>
    <dbReference type="NCBI Taxonomy" id="449393"/>
    <lineage>
        <taxon>unclassified sequences</taxon>
        <taxon>metagenomes</taxon>
        <taxon>ecological metagenomes</taxon>
    </lineage>
</organism>
<dbReference type="AlphaFoldDB" id="A0A6J5Z2Y1"/>